<reference evidence="1 2" key="1">
    <citation type="journal article" date="2018" name="Front. Plant Sci.">
        <title>Red Clover (Trifolium pratense) and Zigzag Clover (T. medium) - A Picture of Genomic Similarities and Differences.</title>
        <authorList>
            <person name="Dluhosova J."/>
            <person name="Istvanek J."/>
            <person name="Nedelnik J."/>
            <person name="Repkova J."/>
        </authorList>
    </citation>
    <scope>NUCLEOTIDE SEQUENCE [LARGE SCALE GENOMIC DNA]</scope>
    <source>
        <strain evidence="2">cv. 10/8</strain>
        <tissue evidence="1">Leaf</tissue>
    </source>
</reference>
<sequence>MDIEEDDGAPILLGRPFLTTGKALIDMETGEIKFRVDGNEVTFNINNMVHQKKEKPECYKIDLVETLVERQLETPKPGIDQVLLQSLENEEEGLDEETNLSVRWLNNEDYFKQSNTWMEYQRSQG</sequence>
<dbReference type="EMBL" id="LXQA010010452">
    <property type="protein sequence ID" value="MCH86524.1"/>
    <property type="molecule type" value="Genomic_DNA"/>
</dbReference>
<proteinExistence type="predicted"/>
<keyword evidence="2" id="KW-1185">Reference proteome</keyword>
<gene>
    <name evidence="1" type="ORF">A2U01_0007382</name>
</gene>
<protein>
    <recommendedName>
        <fullName evidence="3">Reverse transcriptase domain-containing protein</fullName>
    </recommendedName>
</protein>
<accession>A0A392MJU6</accession>
<comment type="caution">
    <text evidence="1">The sequence shown here is derived from an EMBL/GenBank/DDBJ whole genome shotgun (WGS) entry which is preliminary data.</text>
</comment>
<dbReference type="PANTHER" id="PTHR33067:SF9">
    <property type="entry name" value="RNA-DIRECTED DNA POLYMERASE"/>
    <property type="match status" value="1"/>
</dbReference>
<organism evidence="1 2">
    <name type="scientific">Trifolium medium</name>
    <dbReference type="NCBI Taxonomy" id="97028"/>
    <lineage>
        <taxon>Eukaryota</taxon>
        <taxon>Viridiplantae</taxon>
        <taxon>Streptophyta</taxon>
        <taxon>Embryophyta</taxon>
        <taxon>Tracheophyta</taxon>
        <taxon>Spermatophyta</taxon>
        <taxon>Magnoliopsida</taxon>
        <taxon>eudicotyledons</taxon>
        <taxon>Gunneridae</taxon>
        <taxon>Pentapetalae</taxon>
        <taxon>rosids</taxon>
        <taxon>fabids</taxon>
        <taxon>Fabales</taxon>
        <taxon>Fabaceae</taxon>
        <taxon>Papilionoideae</taxon>
        <taxon>50 kb inversion clade</taxon>
        <taxon>NPAAA clade</taxon>
        <taxon>Hologalegina</taxon>
        <taxon>IRL clade</taxon>
        <taxon>Trifolieae</taxon>
        <taxon>Trifolium</taxon>
    </lineage>
</organism>
<evidence type="ECO:0008006" key="3">
    <source>
        <dbReference type="Google" id="ProtNLM"/>
    </source>
</evidence>
<dbReference type="Proteomes" id="UP000265520">
    <property type="component" value="Unassembled WGS sequence"/>
</dbReference>
<evidence type="ECO:0000313" key="1">
    <source>
        <dbReference type="EMBL" id="MCH86524.1"/>
    </source>
</evidence>
<feature type="non-terminal residue" evidence="1">
    <location>
        <position position="125"/>
    </location>
</feature>
<name>A0A392MJU6_9FABA</name>
<dbReference type="AlphaFoldDB" id="A0A392MJU6"/>
<dbReference type="PANTHER" id="PTHR33067">
    <property type="entry name" value="RNA-DIRECTED DNA POLYMERASE-RELATED"/>
    <property type="match status" value="1"/>
</dbReference>
<evidence type="ECO:0000313" key="2">
    <source>
        <dbReference type="Proteomes" id="UP000265520"/>
    </source>
</evidence>